<feature type="compositionally biased region" description="Basic and acidic residues" evidence="8">
    <location>
        <begin position="249"/>
        <end position="267"/>
    </location>
</feature>
<feature type="compositionally biased region" description="Basic and acidic residues" evidence="8">
    <location>
        <begin position="12"/>
        <end position="22"/>
    </location>
</feature>
<dbReference type="SUPFAM" id="SSF54928">
    <property type="entry name" value="RNA-binding domain, RBD"/>
    <property type="match status" value="1"/>
</dbReference>
<dbReference type="GO" id="GO:0000463">
    <property type="term" value="P:maturation of LSU-rRNA from tricistronic rRNA transcript (SSU-rRNA, 5.8S rRNA, LSU-rRNA)"/>
    <property type="evidence" value="ECO:0007669"/>
    <property type="project" value="TreeGrafter"/>
</dbReference>
<evidence type="ECO:0000313" key="10">
    <source>
        <dbReference type="EMBL" id="KZV88273.1"/>
    </source>
</evidence>
<organism evidence="10 11">
    <name type="scientific">Exidia glandulosa HHB12029</name>
    <dbReference type="NCBI Taxonomy" id="1314781"/>
    <lineage>
        <taxon>Eukaryota</taxon>
        <taxon>Fungi</taxon>
        <taxon>Dikarya</taxon>
        <taxon>Basidiomycota</taxon>
        <taxon>Agaricomycotina</taxon>
        <taxon>Agaricomycetes</taxon>
        <taxon>Auriculariales</taxon>
        <taxon>Exidiaceae</taxon>
        <taxon>Exidia</taxon>
    </lineage>
</organism>
<dbReference type="AlphaFoldDB" id="A0A165F311"/>
<feature type="region of interest" description="Disordered" evidence="8">
    <location>
        <begin position="510"/>
        <end position="587"/>
    </location>
</feature>
<dbReference type="InterPro" id="IPR035979">
    <property type="entry name" value="RBD_domain_sf"/>
</dbReference>
<gene>
    <name evidence="10" type="ORF">EXIGLDRAFT_839379</name>
</gene>
<feature type="compositionally biased region" description="Gly residues" evidence="8">
    <location>
        <begin position="542"/>
        <end position="551"/>
    </location>
</feature>
<dbReference type="SMART" id="SM00360">
    <property type="entry name" value="RRM"/>
    <property type="match status" value="1"/>
</dbReference>
<evidence type="ECO:0000256" key="2">
    <source>
        <dbReference type="ARBA" id="ARBA00004604"/>
    </source>
</evidence>
<feature type="compositionally biased region" description="Acidic residues" evidence="8">
    <location>
        <begin position="114"/>
        <end position="134"/>
    </location>
</feature>
<comment type="function">
    <text evidence="1">Involved in pre-25S rRNA processing.</text>
</comment>
<evidence type="ECO:0000256" key="3">
    <source>
        <dbReference type="ARBA" id="ARBA00007077"/>
    </source>
</evidence>
<feature type="region of interest" description="Disordered" evidence="8">
    <location>
        <begin position="1"/>
        <end position="178"/>
    </location>
</feature>
<dbReference type="PROSITE" id="PS50102">
    <property type="entry name" value="RRM"/>
    <property type="match status" value="1"/>
</dbReference>
<feature type="compositionally biased region" description="Low complexity" evidence="8">
    <location>
        <begin position="465"/>
        <end position="482"/>
    </location>
</feature>
<dbReference type="InParanoid" id="A0A165F311"/>
<dbReference type="OrthoDB" id="442677at2759"/>
<dbReference type="STRING" id="1314781.A0A165F311"/>
<dbReference type="InterPro" id="IPR012677">
    <property type="entry name" value="Nucleotide-bd_a/b_plait_sf"/>
</dbReference>
<feature type="domain" description="RRM" evidence="9">
    <location>
        <begin position="363"/>
        <end position="461"/>
    </location>
</feature>
<sequence>MASLASRLFSTKSKDSGLDDIFRTSAGTSKIALAPPVAHPADSSSKRKAQDIAANVPKRAKHDKVSSKKSAPPPASSDDDSDDSPPRKGKQAVSATKLKKAKKAALPAPSSSSEAEDAGAGDASGSEDSEDDAADAPPPKHISLLGAEAEAEATGSRKKKKTAFTPADETPAQRDARTVFIGNLPIDVAKSKAAKKQLTRHLASAVPGSKVESIRFRSVAFQNPTSTLPKSDDEDDATSSKKPKQTSKSKPDEPSTKEKRSNERAASWRDSNGNSNGNKKQYLTPAEKKKIAFIHKEFHADADTTNAYAVFAYPDPSAQDAVSPDEVARRVVEECDGTQFMERTIRVDRVGTLKQAAQTDPKRSVFVGSLDFAAKEEDLRVFFESLLTTERGPVPETGAGENKSASWVTHVRLVRDPATQLGKGFAYVEFADRECVDEVLALEPVRLKFAKRKLRVQRCKTNPTVSVSAKPSRPSSSSGSAKKLILDPTPFVSLPARDHTKRAAELAALPKDERKAAKAADEARLARRMAKKQQRHALGPGAQSGSGGKGLLGKRRTDAGKSKVNKGTAKKGRVRSEAAVARRNAKK</sequence>
<evidence type="ECO:0000256" key="4">
    <source>
        <dbReference type="ARBA" id="ARBA00015520"/>
    </source>
</evidence>
<evidence type="ECO:0000259" key="9">
    <source>
        <dbReference type="PROSITE" id="PS50102"/>
    </source>
</evidence>
<evidence type="ECO:0000256" key="7">
    <source>
        <dbReference type="PROSITE-ProRule" id="PRU00176"/>
    </source>
</evidence>
<comment type="similarity">
    <text evidence="3">Belongs to the RRM RBM34 family.</text>
</comment>
<keyword evidence="11" id="KW-1185">Reference proteome</keyword>
<comment type="subcellular location">
    <subcellularLocation>
        <location evidence="2">Nucleus</location>
        <location evidence="2">Nucleolus</location>
    </subcellularLocation>
</comment>
<proteinExistence type="inferred from homology"/>
<evidence type="ECO:0000256" key="1">
    <source>
        <dbReference type="ARBA" id="ARBA00002475"/>
    </source>
</evidence>
<feature type="region of interest" description="Disordered" evidence="8">
    <location>
        <begin position="461"/>
        <end position="484"/>
    </location>
</feature>
<evidence type="ECO:0000256" key="5">
    <source>
        <dbReference type="ARBA" id="ARBA00022884"/>
    </source>
</evidence>
<accession>A0A165F311</accession>
<feature type="compositionally biased region" description="Basic residues" evidence="8">
    <location>
        <begin position="526"/>
        <end position="535"/>
    </location>
</feature>
<dbReference type="InterPro" id="IPR000504">
    <property type="entry name" value="RRM_dom"/>
</dbReference>
<evidence type="ECO:0000256" key="6">
    <source>
        <dbReference type="ARBA" id="ARBA00023242"/>
    </source>
</evidence>
<dbReference type="GO" id="GO:0005730">
    <property type="term" value="C:nucleolus"/>
    <property type="evidence" value="ECO:0007669"/>
    <property type="project" value="UniProtKB-SubCell"/>
</dbReference>
<feature type="region of interest" description="Disordered" evidence="8">
    <location>
        <begin position="191"/>
        <end position="283"/>
    </location>
</feature>
<protein>
    <recommendedName>
        <fullName evidence="4">Nucleolar protein 12</fullName>
    </recommendedName>
</protein>
<dbReference type="Proteomes" id="UP000077266">
    <property type="component" value="Unassembled WGS sequence"/>
</dbReference>
<keyword evidence="5 7" id="KW-0694">RNA-binding</keyword>
<dbReference type="PANTHER" id="PTHR23236:SF25">
    <property type="entry name" value="RNA-BINDING PROTEIN 34"/>
    <property type="match status" value="1"/>
</dbReference>
<name>A0A165F311_EXIGL</name>
<feature type="compositionally biased region" description="Polar residues" evidence="8">
    <location>
        <begin position="220"/>
        <end position="229"/>
    </location>
</feature>
<evidence type="ECO:0000313" key="11">
    <source>
        <dbReference type="Proteomes" id="UP000077266"/>
    </source>
</evidence>
<dbReference type="EMBL" id="KV426104">
    <property type="protein sequence ID" value="KZV88273.1"/>
    <property type="molecule type" value="Genomic_DNA"/>
</dbReference>
<feature type="compositionally biased region" description="Low complexity" evidence="8">
    <location>
        <begin position="104"/>
        <end position="113"/>
    </location>
</feature>
<feature type="compositionally biased region" description="Basic and acidic residues" evidence="8">
    <location>
        <begin position="510"/>
        <end position="525"/>
    </location>
</feature>
<dbReference type="PANTHER" id="PTHR23236">
    <property type="entry name" value="EUKARYOTIC TRANSLATION INITIATION FACTOR 4B/4H"/>
    <property type="match status" value="1"/>
</dbReference>
<keyword evidence="6" id="KW-0539">Nucleus</keyword>
<dbReference type="Gene3D" id="3.30.70.330">
    <property type="match status" value="2"/>
</dbReference>
<evidence type="ECO:0000256" key="8">
    <source>
        <dbReference type="SAM" id="MobiDB-lite"/>
    </source>
</evidence>
<reference evidence="10 11" key="1">
    <citation type="journal article" date="2016" name="Mol. Biol. Evol.">
        <title>Comparative Genomics of Early-Diverging Mushroom-Forming Fungi Provides Insights into the Origins of Lignocellulose Decay Capabilities.</title>
        <authorList>
            <person name="Nagy L.G."/>
            <person name="Riley R."/>
            <person name="Tritt A."/>
            <person name="Adam C."/>
            <person name="Daum C."/>
            <person name="Floudas D."/>
            <person name="Sun H."/>
            <person name="Yadav J.S."/>
            <person name="Pangilinan J."/>
            <person name="Larsson K.H."/>
            <person name="Matsuura K."/>
            <person name="Barry K."/>
            <person name="Labutti K."/>
            <person name="Kuo R."/>
            <person name="Ohm R.A."/>
            <person name="Bhattacharya S.S."/>
            <person name="Shirouzu T."/>
            <person name="Yoshinaga Y."/>
            <person name="Martin F.M."/>
            <person name="Grigoriev I.V."/>
            <person name="Hibbett D.S."/>
        </authorList>
    </citation>
    <scope>NUCLEOTIDE SEQUENCE [LARGE SCALE GENOMIC DNA]</scope>
    <source>
        <strain evidence="10 11">HHB12029</strain>
    </source>
</reference>
<feature type="compositionally biased region" description="Polar residues" evidence="8">
    <location>
        <begin position="269"/>
        <end position="281"/>
    </location>
</feature>
<dbReference type="GO" id="GO:0019843">
    <property type="term" value="F:rRNA binding"/>
    <property type="evidence" value="ECO:0007669"/>
    <property type="project" value="TreeGrafter"/>
</dbReference>